<comment type="caution">
    <text evidence="14">The sequence shown here is derived from an EMBL/GenBank/DDBJ whole genome shotgun (WGS) entry which is preliminary data.</text>
</comment>
<evidence type="ECO:0000313" key="14">
    <source>
        <dbReference type="EMBL" id="MFC6893277.1"/>
    </source>
</evidence>
<feature type="domain" description="DNA mismatch repair proteins mutS family" evidence="13">
    <location>
        <begin position="686"/>
        <end position="702"/>
    </location>
</feature>
<dbReference type="SUPFAM" id="SSF55271">
    <property type="entry name" value="DNA repair protein MutS, domain I"/>
    <property type="match status" value="1"/>
</dbReference>
<keyword evidence="4 8" id="KW-0067">ATP-binding</keyword>
<dbReference type="RefSeq" id="WP_379744681.1">
    <property type="nucleotide sequence ID" value="NZ_JBHSVN010000001.1"/>
</dbReference>
<comment type="function">
    <text evidence="7 8">This protein is involved in the repair of mismatches in DNA. It is possible that it carries out the mismatch recognition step. This protein has a weak ATPase activity.</text>
</comment>
<dbReference type="FunFam" id="3.40.50.300:FF:000870">
    <property type="entry name" value="MutS protein homolog 4"/>
    <property type="match status" value="1"/>
</dbReference>
<feature type="region of interest" description="Disordered" evidence="12">
    <location>
        <begin position="832"/>
        <end position="926"/>
    </location>
</feature>
<dbReference type="GO" id="GO:0003684">
    <property type="term" value="F:damaged DNA binding"/>
    <property type="evidence" value="ECO:0007669"/>
    <property type="project" value="UniProtKB-UniRule"/>
</dbReference>
<dbReference type="Pfam" id="PF01624">
    <property type="entry name" value="MutS_I"/>
    <property type="match status" value="1"/>
</dbReference>
<dbReference type="Gene3D" id="3.40.50.300">
    <property type="entry name" value="P-loop containing nucleotide triphosphate hydrolases"/>
    <property type="match status" value="1"/>
</dbReference>
<dbReference type="InterPro" id="IPR027417">
    <property type="entry name" value="P-loop_NTPase"/>
</dbReference>
<evidence type="ECO:0000256" key="5">
    <source>
        <dbReference type="ARBA" id="ARBA00023125"/>
    </source>
</evidence>
<keyword evidence="2 8" id="KW-0547">Nucleotide-binding</keyword>
<dbReference type="GO" id="GO:0006298">
    <property type="term" value="P:mismatch repair"/>
    <property type="evidence" value="ECO:0007669"/>
    <property type="project" value="UniProtKB-UniRule"/>
</dbReference>
<evidence type="ECO:0000259" key="13">
    <source>
        <dbReference type="PROSITE" id="PS00486"/>
    </source>
</evidence>
<dbReference type="Pfam" id="PF00488">
    <property type="entry name" value="MutS_V"/>
    <property type="match status" value="1"/>
</dbReference>
<feature type="coiled-coil region" evidence="11">
    <location>
        <begin position="492"/>
        <end position="526"/>
    </location>
</feature>
<evidence type="ECO:0000256" key="3">
    <source>
        <dbReference type="ARBA" id="ARBA00022763"/>
    </source>
</evidence>
<dbReference type="InterPro" id="IPR036187">
    <property type="entry name" value="DNA_mismatch_repair_MutS_sf"/>
</dbReference>
<dbReference type="Gene3D" id="3.30.420.110">
    <property type="entry name" value="MutS, connector domain"/>
    <property type="match status" value="1"/>
</dbReference>
<dbReference type="PANTHER" id="PTHR11361">
    <property type="entry name" value="DNA MISMATCH REPAIR PROTEIN MUTS FAMILY MEMBER"/>
    <property type="match status" value="1"/>
</dbReference>
<evidence type="ECO:0000256" key="4">
    <source>
        <dbReference type="ARBA" id="ARBA00022840"/>
    </source>
</evidence>
<dbReference type="NCBIfam" id="TIGR01070">
    <property type="entry name" value="mutS1"/>
    <property type="match status" value="1"/>
</dbReference>
<evidence type="ECO:0000256" key="12">
    <source>
        <dbReference type="SAM" id="MobiDB-lite"/>
    </source>
</evidence>
<feature type="compositionally biased region" description="Acidic residues" evidence="12">
    <location>
        <begin position="887"/>
        <end position="907"/>
    </location>
</feature>
<dbReference type="InterPro" id="IPR045076">
    <property type="entry name" value="MutS"/>
</dbReference>
<dbReference type="SUPFAM" id="SSF53150">
    <property type="entry name" value="DNA repair protein MutS, domain II"/>
    <property type="match status" value="1"/>
</dbReference>
<dbReference type="InterPro" id="IPR017261">
    <property type="entry name" value="DNA_mismatch_repair_MutS/MSH"/>
</dbReference>
<evidence type="ECO:0000256" key="6">
    <source>
        <dbReference type="ARBA" id="ARBA00023204"/>
    </source>
</evidence>
<organism evidence="14 15">
    <name type="scientific">Halopenitus salinus</name>
    <dbReference type="NCBI Taxonomy" id="1198295"/>
    <lineage>
        <taxon>Archaea</taxon>
        <taxon>Methanobacteriati</taxon>
        <taxon>Methanobacteriota</taxon>
        <taxon>Stenosarchaea group</taxon>
        <taxon>Halobacteria</taxon>
        <taxon>Halobacteriales</taxon>
        <taxon>Haloferacaceae</taxon>
        <taxon>Halopenitus</taxon>
    </lineage>
</organism>
<name>A0ABD5V137_9EURY</name>
<accession>A0ABD5V137</accession>
<dbReference type="Pfam" id="PF05190">
    <property type="entry name" value="MutS_IV"/>
    <property type="match status" value="1"/>
</dbReference>
<dbReference type="EMBL" id="JBHSXL010000009">
    <property type="protein sequence ID" value="MFC6893277.1"/>
    <property type="molecule type" value="Genomic_DNA"/>
</dbReference>
<keyword evidence="3 8" id="KW-0227">DNA damage</keyword>
<dbReference type="Pfam" id="PF05188">
    <property type="entry name" value="MutS_II"/>
    <property type="match status" value="1"/>
</dbReference>
<evidence type="ECO:0000313" key="15">
    <source>
        <dbReference type="Proteomes" id="UP001596296"/>
    </source>
</evidence>
<dbReference type="InterPro" id="IPR000432">
    <property type="entry name" value="DNA_mismatch_repair_MutS_C"/>
</dbReference>
<dbReference type="SUPFAM" id="SSF52540">
    <property type="entry name" value="P-loop containing nucleoside triphosphate hydrolases"/>
    <property type="match status" value="1"/>
</dbReference>
<dbReference type="InterPro" id="IPR007696">
    <property type="entry name" value="DNA_mismatch_repair_MutS_core"/>
</dbReference>
<sequence>MATGIVEEFLELKSETDADLLAMQCGDFYEFFAEDAEIVGEELDLTVSQKSSHGSSYPMAGVPIDDLTPYLKALVERGRRVAVADQYETEDGHAREITRVVTPGTLLETTDAEAQYLAAIVREEGADGDPYGLAFADVTTGRFLLTTAADAAAARAELYRFDPVEVLPGPNVRTDDELLDGLRENLQTTVSLPETASFEPGRARRAVRERFGTETLDSVGLDSEPPIRAAGAALAYVEGTGAGVLASITRLTVYGSTDRVELDATTQRNLELTETIRGGEDGSLLATIDHTVTNAGSRLLREWLTRPRRDREVLERRHDAVEALAAAPIERDHLREILTDAYDLERLAARATSGSAGARQLLSVRDTLGLIPHLSEAIAGTPLADSPVAAVVDAPDRETAAELRSELDEALAEDPPSSVSSGGIIARGHDAELDELIDRHEEAKRWIDTLAEREKRDHGLSHVTVDRNKTDGYYVQVGKSVADQVPEHYREIKTLKNSKRFVTDELAEREREILRLEEARSDLERELFGELRDRVGDAAALLQDVGRAIAELDALCSLAEHAAGNDWTRPSLAEPGELAIEAGRHPVVERTTDFVPNDLRLDEDRGFLIVTGPNMSGKSTYMRQAALITLLAQVGSFVPARAARIGLVDGIYTRVGALDELAQGRSTFMVEMQELSKILHSASEESLVILDEVGRGTATYDGISIAWAATEYLHNEVRARTLFATHYHELTALADHLPRVENVHVAVDDGDGDDDRGVTFLRTVREGPTDRSYGVHVADLAGVPDPVVDRAGTVLDRLRQEKAIEARGGNAGLADASGDETTQVVFDLSSGSFESDAASGSGSGPETMREATETGGPAEALTDGDPSRGVGGSDEGADGSGRTDPAVDPEVESVLEELADVDVEETPPLELSGRIQEWQRRLTDGE</sequence>
<evidence type="ECO:0000256" key="10">
    <source>
        <dbReference type="RuleBase" id="RU003756"/>
    </source>
</evidence>
<dbReference type="PROSITE" id="PS00486">
    <property type="entry name" value="DNA_MISMATCH_REPAIR_2"/>
    <property type="match status" value="1"/>
</dbReference>
<keyword evidence="11" id="KW-0175">Coiled coil</keyword>
<protein>
    <recommendedName>
        <fullName evidence="8 9">DNA mismatch repair protein MutS</fullName>
    </recommendedName>
</protein>
<keyword evidence="5 8" id="KW-0238">DNA-binding</keyword>
<comment type="similarity">
    <text evidence="1 8 10">Belongs to the DNA mismatch repair MutS family.</text>
</comment>
<dbReference type="HAMAP" id="MF_00096">
    <property type="entry name" value="MutS"/>
    <property type="match status" value="1"/>
</dbReference>
<dbReference type="GO" id="GO:0005524">
    <property type="term" value="F:ATP binding"/>
    <property type="evidence" value="ECO:0007669"/>
    <property type="project" value="UniProtKB-UniRule"/>
</dbReference>
<evidence type="ECO:0000256" key="11">
    <source>
        <dbReference type="SAM" id="Coils"/>
    </source>
</evidence>
<gene>
    <name evidence="8 14" type="primary">mutS</name>
    <name evidence="14" type="ORF">ACFQE9_11780</name>
</gene>
<evidence type="ECO:0000256" key="1">
    <source>
        <dbReference type="ARBA" id="ARBA00006271"/>
    </source>
</evidence>
<dbReference type="Gene3D" id="3.40.1170.10">
    <property type="entry name" value="DNA repair protein MutS, domain I"/>
    <property type="match status" value="1"/>
</dbReference>
<dbReference type="CDD" id="cd03284">
    <property type="entry name" value="ABC_MutS1"/>
    <property type="match status" value="1"/>
</dbReference>
<dbReference type="Proteomes" id="UP001596296">
    <property type="component" value="Unassembled WGS sequence"/>
</dbReference>
<proteinExistence type="inferred from homology"/>
<dbReference type="SMART" id="SM00534">
    <property type="entry name" value="MUTSac"/>
    <property type="match status" value="1"/>
</dbReference>
<dbReference type="SMART" id="SM00533">
    <property type="entry name" value="MUTSd"/>
    <property type="match status" value="1"/>
</dbReference>
<dbReference type="Gene3D" id="1.10.1420.10">
    <property type="match status" value="2"/>
</dbReference>
<reference evidence="14 15" key="1">
    <citation type="journal article" date="2019" name="Int. J. Syst. Evol. Microbiol.">
        <title>The Global Catalogue of Microorganisms (GCM) 10K type strain sequencing project: providing services to taxonomists for standard genome sequencing and annotation.</title>
        <authorList>
            <consortium name="The Broad Institute Genomics Platform"/>
            <consortium name="The Broad Institute Genome Sequencing Center for Infectious Disease"/>
            <person name="Wu L."/>
            <person name="Ma J."/>
        </authorList>
    </citation>
    <scope>NUCLEOTIDE SEQUENCE [LARGE SCALE GENOMIC DNA]</scope>
    <source>
        <strain evidence="14 15">SKJ47</strain>
    </source>
</reference>
<feature type="compositionally biased region" description="Basic and acidic residues" evidence="12">
    <location>
        <begin position="917"/>
        <end position="926"/>
    </location>
</feature>
<dbReference type="InterPro" id="IPR005748">
    <property type="entry name" value="DNA_mismatch_repair_MutS"/>
</dbReference>
<evidence type="ECO:0000256" key="7">
    <source>
        <dbReference type="ARBA" id="ARBA00024647"/>
    </source>
</evidence>
<dbReference type="InterPro" id="IPR007861">
    <property type="entry name" value="DNA_mismatch_repair_MutS_clamp"/>
</dbReference>
<dbReference type="Pfam" id="PF05192">
    <property type="entry name" value="MutS_III"/>
    <property type="match status" value="1"/>
</dbReference>
<dbReference type="InterPro" id="IPR016151">
    <property type="entry name" value="DNA_mismatch_repair_MutS_N"/>
</dbReference>
<dbReference type="InterPro" id="IPR007860">
    <property type="entry name" value="DNA_mmatch_repair_MutS_con_dom"/>
</dbReference>
<dbReference type="InterPro" id="IPR036678">
    <property type="entry name" value="MutS_con_dom_sf"/>
</dbReference>
<dbReference type="PIRSF" id="PIRSF037677">
    <property type="entry name" value="DNA_mis_repair_Msh6"/>
    <property type="match status" value="1"/>
</dbReference>
<feature type="binding site" evidence="8">
    <location>
        <begin position="612"/>
        <end position="619"/>
    </location>
    <ligand>
        <name>ATP</name>
        <dbReference type="ChEBI" id="CHEBI:30616"/>
    </ligand>
</feature>
<dbReference type="SUPFAM" id="SSF48334">
    <property type="entry name" value="DNA repair protein MutS, domain III"/>
    <property type="match status" value="1"/>
</dbReference>
<keyword evidence="6 8" id="KW-0234">DNA repair</keyword>
<dbReference type="PANTHER" id="PTHR11361:SF34">
    <property type="entry name" value="DNA MISMATCH REPAIR PROTEIN MSH1, MITOCHONDRIAL"/>
    <property type="match status" value="1"/>
</dbReference>
<dbReference type="InterPro" id="IPR007695">
    <property type="entry name" value="DNA_mismatch_repair_MutS-lik_N"/>
</dbReference>
<dbReference type="NCBIfam" id="NF003810">
    <property type="entry name" value="PRK05399.1"/>
    <property type="match status" value="1"/>
</dbReference>
<evidence type="ECO:0000256" key="9">
    <source>
        <dbReference type="NCBIfam" id="TIGR01070"/>
    </source>
</evidence>
<evidence type="ECO:0000256" key="8">
    <source>
        <dbReference type="HAMAP-Rule" id="MF_00096"/>
    </source>
</evidence>
<dbReference type="AlphaFoldDB" id="A0ABD5V137"/>
<keyword evidence="15" id="KW-1185">Reference proteome</keyword>
<dbReference type="FunFam" id="1.10.1420.10:FF:000001">
    <property type="entry name" value="DNA mismatch repair protein MutS"/>
    <property type="match status" value="1"/>
</dbReference>
<evidence type="ECO:0000256" key="2">
    <source>
        <dbReference type="ARBA" id="ARBA00022741"/>
    </source>
</evidence>